<proteinExistence type="inferred from homology"/>
<dbReference type="Proteomes" id="UP000044377">
    <property type="component" value="Unassembled WGS sequence"/>
</dbReference>
<evidence type="ECO:0000256" key="5">
    <source>
        <dbReference type="ARBA" id="ARBA00022842"/>
    </source>
</evidence>
<dbReference type="PANTHER" id="PTHR48090:SF10">
    <property type="entry name" value="GLUCOSYL-3-PHOSPHOGLYCERATE SYNTHASE"/>
    <property type="match status" value="1"/>
</dbReference>
<dbReference type="GO" id="GO:0016757">
    <property type="term" value="F:glycosyltransferase activity"/>
    <property type="evidence" value="ECO:0007669"/>
    <property type="project" value="UniProtKB-KW"/>
</dbReference>
<feature type="domain" description="Glycosyltransferase 2-like" evidence="6">
    <location>
        <begin position="5"/>
        <end position="121"/>
    </location>
</feature>
<comment type="cofactor">
    <cofactor evidence="1">
        <name>Mg(2+)</name>
        <dbReference type="ChEBI" id="CHEBI:18420"/>
    </cofactor>
</comment>
<dbReference type="AlphaFoldDB" id="A0A0G4JZB0"/>
<keyword evidence="3" id="KW-0328">Glycosyltransferase</keyword>
<keyword evidence="4 7" id="KW-0808">Transferase</keyword>
<dbReference type="Gene3D" id="3.90.550.10">
    <property type="entry name" value="Spore Coat Polysaccharide Biosynthesis Protein SpsA, Chain A"/>
    <property type="match status" value="1"/>
</dbReference>
<name>A0A0G4JZB0_9GAMM</name>
<dbReference type="CDD" id="cd04179">
    <property type="entry name" value="DPM_DPG-synthase_like"/>
    <property type="match status" value="1"/>
</dbReference>
<accession>A0A0G4JZB0</accession>
<keyword evidence="8" id="KW-1185">Reference proteome</keyword>
<evidence type="ECO:0000256" key="1">
    <source>
        <dbReference type="ARBA" id="ARBA00001946"/>
    </source>
</evidence>
<dbReference type="STRING" id="1109412.BN1221_03798c"/>
<protein>
    <submittedName>
        <fullName evidence="7">Glycosyl transferase, family 2</fullName>
    </submittedName>
</protein>
<dbReference type="EMBL" id="CGIG01000001">
    <property type="protein sequence ID" value="CPR19510.1"/>
    <property type="molecule type" value="Genomic_DNA"/>
</dbReference>
<evidence type="ECO:0000259" key="6">
    <source>
        <dbReference type="Pfam" id="PF00535"/>
    </source>
</evidence>
<evidence type="ECO:0000313" key="8">
    <source>
        <dbReference type="Proteomes" id="UP000044377"/>
    </source>
</evidence>
<dbReference type="Pfam" id="PF00535">
    <property type="entry name" value="Glycos_transf_2"/>
    <property type="match status" value="1"/>
</dbReference>
<sequence length="225" mass="25101">MISVSCIIPAYNEALRIGNVLDAVSRHPLLSEIIVVDDHSSDGTAELAQRQGVTVIRLPGNRGKSRAVAEGIAAATGSHLLLLDADLVGLTADDITSLVQPVRQQQADVTISLRHNSPLPWRIIGLDYISGERVFARAMVAARLDELRSLPHFGLEVWLNQIWIAQHVRIRVVKWSRVISPYKAAKMGWLRGLRADAAMMRDIFRTISLREALRQILTLLRRRRA</sequence>
<evidence type="ECO:0000313" key="7">
    <source>
        <dbReference type="EMBL" id="CPR19510.1"/>
    </source>
</evidence>
<evidence type="ECO:0000256" key="4">
    <source>
        <dbReference type="ARBA" id="ARBA00022679"/>
    </source>
</evidence>
<evidence type="ECO:0000256" key="2">
    <source>
        <dbReference type="ARBA" id="ARBA00006739"/>
    </source>
</evidence>
<dbReference type="SUPFAM" id="SSF53448">
    <property type="entry name" value="Nucleotide-diphospho-sugar transferases"/>
    <property type="match status" value="1"/>
</dbReference>
<dbReference type="InterPro" id="IPR050256">
    <property type="entry name" value="Glycosyltransferase_2"/>
</dbReference>
<comment type="similarity">
    <text evidence="2">Belongs to the glycosyltransferase 2 family.</text>
</comment>
<dbReference type="InterPro" id="IPR029044">
    <property type="entry name" value="Nucleotide-diphossugar_trans"/>
</dbReference>
<gene>
    <name evidence="7" type="ORF">BN1221_03798c</name>
</gene>
<dbReference type="OrthoDB" id="6813549at2"/>
<dbReference type="RefSeq" id="WP_048638599.1">
    <property type="nucleotide sequence ID" value="NZ_CGIG01000001.1"/>
</dbReference>
<evidence type="ECO:0000256" key="3">
    <source>
        <dbReference type="ARBA" id="ARBA00022676"/>
    </source>
</evidence>
<organism evidence="7 8">
    <name type="scientific">Brenneria goodwinii</name>
    <dbReference type="NCBI Taxonomy" id="1109412"/>
    <lineage>
        <taxon>Bacteria</taxon>
        <taxon>Pseudomonadati</taxon>
        <taxon>Pseudomonadota</taxon>
        <taxon>Gammaproteobacteria</taxon>
        <taxon>Enterobacterales</taxon>
        <taxon>Pectobacteriaceae</taxon>
        <taxon>Brenneria</taxon>
    </lineage>
</organism>
<dbReference type="InterPro" id="IPR001173">
    <property type="entry name" value="Glyco_trans_2-like"/>
</dbReference>
<dbReference type="PANTHER" id="PTHR48090">
    <property type="entry name" value="UNDECAPRENYL-PHOSPHATE 4-DEOXY-4-FORMAMIDO-L-ARABINOSE TRANSFERASE-RELATED"/>
    <property type="match status" value="1"/>
</dbReference>
<reference evidence="8" key="1">
    <citation type="submission" date="2015-01" db="EMBL/GenBank/DDBJ databases">
        <authorList>
            <person name="Paterson Steve"/>
        </authorList>
    </citation>
    <scope>NUCLEOTIDE SEQUENCE [LARGE SCALE GENOMIC DNA]</scope>
    <source>
        <strain evidence="8">OBR1</strain>
    </source>
</reference>
<keyword evidence="5" id="KW-0460">Magnesium</keyword>